<feature type="region of interest" description="Disordered" evidence="2">
    <location>
        <begin position="1"/>
        <end position="50"/>
    </location>
</feature>
<dbReference type="GO" id="GO:0032922">
    <property type="term" value="P:circadian regulation of gene expression"/>
    <property type="evidence" value="ECO:0007669"/>
    <property type="project" value="InterPro"/>
</dbReference>
<dbReference type="SMART" id="SM00353">
    <property type="entry name" value="HLH"/>
    <property type="match status" value="1"/>
</dbReference>
<evidence type="ECO:0000313" key="4">
    <source>
        <dbReference type="EMBL" id="CAD7440903.1"/>
    </source>
</evidence>
<dbReference type="InterPro" id="IPR036638">
    <property type="entry name" value="HLH_DNA-bd_sf"/>
</dbReference>
<dbReference type="GO" id="GO:0000978">
    <property type="term" value="F:RNA polymerase II cis-regulatory region sequence-specific DNA binding"/>
    <property type="evidence" value="ECO:0007669"/>
    <property type="project" value="TreeGrafter"/>
</dbReference>
<dbReference type="PANTHER" id="PTHR46055">
    <property type="entry name" value="CIRCADIAN LOCOMOTER OUTPUT CYCLES PROTEIN KAPUT"/>
    <property type="match status" value="1"/>
</dbReference>
<evidence type="ECO:0000256" key="1">
    <source>
        <dbReference type="ARBA" id="ARBA00023242"/>
    </source>
</evidence>
<dbReference type="GO" id="GO:0046983">
    <property type="term" value="F:protein dimerization activity"/>
    <property type="evidence" value="ECO:0007669"/>
    <property type="project" value="InterPro"/>
</dbReference>
<name>A0A7R9ETU4_9NEOP</name>
<evidence type="ECO:0000259" key="3">
    <source>
        <dbReference type="PROSITE" id="PS50888"/>
    </source>
</evidence>
<feature type="compositionally biased region" description="Polar residues" evidence="2">
    <location>
        <begin position="264"/>
        <end position="298"/>
    </location>
</feature>
<dbReference type="PANTHER" id="PTHR46055:SF3">
    <property type="entry name" value="CIRCADIAN LOCOMOTER OUTPUT CYCLES PROTEIN KAPUT"/>
    <property type="match status" value="1"/>
</dbReference>
<dbReference type="InterPro" id="IPR047230">
    <property type="entry name" value="CLOCK-like"/>
</dbReference>
<dbReference type="SUPFAM" id="SSF47459">
    <property type="entry name" value="HLH, helix-loop-helix DNA-binding domain"/>
    <property type="match status" value="1"/>
</dbReference>
<feature type="compositionally biased region" description="Polar residues" evidence="2">
    <location>
        <begin position="212"/>
        <end position="241"/>
    </location>
</feature>
<feature type="region of interest" description="Disordered" evidence="2">
    <location>
        <begin position="162"/>
        <end position="298"/>
    </location>
</feature>
<dbReference type="Gene3D" id="4.10.280.10">
    <property type="entry name" value="Helix-loop-helix DNA-binding domain"/>
    <property type="match status" value="1"/>
</dbReference>
<dbReference type="InterPro" id="IPR011598">
    <property type="entry name" value="bHLH_dom"/>
</dbReference>
<gene>
    <name evidence="4" type="ORF">TBIB3V08_LOCUS3386</name>
</gene>
<keyword evidence="1" id="KW-0539">Nucleus</keyword>
<organism evidence="4">
    <name type="scientific">Timema bartmani</name>
    <dbReference type="NCBI Taxonomy" id="61472"/>
    <lineage>
        <taxon>Eukaryota</taxon>
        <taxon>Metazoa</taxon>
        <taxon>Ecdysozoa</taxon>
        <taxon>Arthropoda</taxon>
        <taxon>Hexapoda</taxon>
        <taxon>Insecta</taxon>
        <taxon>Pterygota</taxon>
        <taxon>Neoptera</taxon>
        <taxon>Polyneoptera</taxon>
        <taxon>Phasmatodea</taxon>
        <taxon>Timematodea</taxon>
        <taxon>Timematoidea</taxon>
        <taxon>Timematidae</taxon>
        <taxon>Timema</taxon>
    </lineage>
</organism>
<sequence>MPSTLEVTKHSGLEELEISRPPVGDTRDDDTDDKDDTKRKSRNLSEKKRRDQFNMLVNELSSMVTTNNRKMDKSTVLKSTISFLKNHNEIAVKSRAHEIQEDWKPSFLSNEEFTHLILENDLQNMTIYDLVHEEDQSELYNVLLNPSSSAYLMHYDETKGLDVEPSEGDNYISSTSRYGGFAEPDNSYVEVMESRKDPEEPDRSHDDELTRSDSTGKQQCAVPSQSGIVSSPWSSKLSVGRTSKFPPSHLVPSDTRVSRRRPSSQDPGSDTTSISADSRVSKQSHLTTHSMASEQPYI</sequence>
<feature type="compositionally biased region" description="Basic and acidic residues" evidence="2">
    <location>
        <begin position="192"/>
        <end position="211"/>
    </location>
</feature>
<dbReference type="PROSITE" id="PS50888">
    <property type="entry name" value="BHLH"/>
    <property type="match status" value="1"/>
</dbReference>
<dbReference type="GO" id="GO:1990513">
    <property type="term" value="C:CLOCK-BMAL transcription complex"/>
    <property type="evidence" value="ECO:0007669"/>
    <property type="project" value="TreeGrafter"/>
</dbReference>
<feature type="domain" description="BHLH" evidence="3">
    <location>
        <begin position="37"/>
        <end position="87"/>
    </location>
</feature>
<dbReference type="Pfam" id="PF00010">
    <property type="entry name" value="HLH"/>
    <property type="match status" value="1"/>
</dbReference>
<feature type="compositionally biased region" description="Basic and acidic residues" evidence="2">
    <location>
        <begin position="35"/>
        <end position="50"/>
    </location>
</feature>
<protein>
    <recommendedName>
        <fullName evidence="3">BHLH domain-containing protein</fullName>
    </recommendedName>
</protein>
<evidence type="ECO:0000256" key="2">
    <source>
        <dbReference type="SAM" id="MobiDB-lite"/>
    </source>
</evidence>
<proteinExistence type="predicted"/>
<dbReference type="AlphaFoldDB" id="A0A7R9ETU4"/>
<accession>A0A7R9ETU4</accession>
<dbReference type="GO" id="GO:0000981">
    <property type="term" value="F:DNA-binding transcription factor activity, RNA polymerase II-specific"/>
    <property type="evidence" value="ECO:0007669"/>
    <property type="project" value="InterPro"/>
</dbReference>
<dbReference type="EMBL" id="OD565116">
    <property type="protein sequence ID" value="CAD7440903.1"/>
    <property type="molecule type" value="Genomic_DNA"/>
</dbReference>
<reference evidence="4" key="1">
    <citation type="submission" date="2020-11" db="EMBL/GenBank/DDBJ databases">
        <authorList>
            <person name="Tran Van P."/>
        </authorList>
    </citation>
    <scope>NUCLEOTIDE SEQUENCE</scope>
</reference>